<keyword evidence="1" id="KW-0472">Membrane</keyword>
<reference evidence="2 3" key="1">
    <citation type="submission" date="2024-06" db="EMBL/GenBank/DDBJ databases">
        <title>Draft genome sequence of Geodermatophilus badlandi, a novel member of the Geodermatophilaceae isolated from badland sedimentary rocks in the Red desert, Wyoming, USA.</title>
        <authorList>
            <person name="Ben Tekaya S."/>
            <person name="Nouioui I."/>
            <person name="Flores G.M."/>
            <person name="Shaal M.N."/>
            <person name="Bredoire F."/>
            <person name="Basile F."/>
            <person name="Van Diepen L."/>
            <person name="Ward N.L."/>
        </authorList>
    </citation>
    <scope>NUCLEOTIDE SEQUENCE [LARGE SCALE GENOMIC DNA]</scope>
    <source>
        <strain evidence="2 3">WL48A</strain>
    </source>
</reference>
<keyword evidence="3" id="KW-1185">Reference proteome</keyword>
<feature type="transmembrane region" description="Helical" evidence="1">
    <location>
        <begin position="93"/>
        <end position="115"/>
    </location>
</feature>
<feature type="transmembrane region" description="Helical" evidence="1">
    <location>
        <begin position="66"/>
        <end position="86"/>
    </location>
</feature>
<sequence>MSTVRADRDAPASSADRAVPPWVPGSAVVLAALAVLGVGLVGHRLAEGGTVLHLLGGHVLRGGFDVVLTPRVLLPVAVAAAGVLWGPALAARLGWGALLAGSAGATALWAVALALSSGWERLPEPLAGRFEYPEDVPRVGDLGTFLPTFTQHVPADCADPWTTHVSGHPPGALLAFVLLDRLGLPGLGWAAALCVAGGALAVPAVLVTLRAVTGGETVPRVVAPFAVLAPTALWVATSADALFAGVFAWGVALLALAAARTPGRGADALAGTGGLVLGTALFLSFGLTSLGLLALTVVLVHARRLGPVRTVRLLAVAAAGVLAVVGLFQVGGYSWFEGLVAAAERTRSGPSYADRPLPYFLVANLAAAAVAVGPAAVAGLACLRRGRVAAVCAAVLGAVLVSDLTGLVRGEVERIWLPFTVWLLAATAALPARQRRGWLAASAVLAVAVEVAVRLEW</sequence>
<keyword evidence="1" id="KW-1133">Transmembrane helix</keyword>
<evidence type="ECO:0000313" key="2">
    <source>
        <dbReference type="EMBL" id="MEX5717995.1"/>
    </source>
</evidence>
<comment type="caution">
    <text evidence="2">The sequence shown here is derived from an EMBL/GenBank/DDBJ whole genome shotgun (WGS) entry which is preliminary data.</text>
</comment>
<protein>
    <recommendedName>
        <fullName evidence="4">Integral membrane protein</fullName>
    </recommendedName>
</protein>
<evidence type="ECO:0008006" key="4">
    <source>
        <dbReference type="Google" id="ProtNLM"/>
    </source>
</evidence>
<feature type="transmembrane region" description="Helical" evidence="1">
    <location>
        <begin position="414"/>
        <end position="430"/>
    </location>
</feature>
<feature type="transmembrane region" description="Helical" evidence="1">
    <location>
        <begin position="388"/>
        <end position="408"/>
    </location>
</feature>
<feature type="transmembrane region" description="Helical" evidence="1">
    <location>
        <begin position="221"/>
        <end position="254"/>
    </location>
</feature>
<feature type="transmembrane region" description="Helical" evidence="1">
    <location>
        <begin position="274"/>
        <end position="301"/>
    </location>
</feature>
<keyword evidence="1" id="KW-0812">Transmembrane</keyword>
<evidence type="ECO:0000313" key="3">
    <source>
        <dbReference type="Proteomes" id="UP001560045"/>
    </source>
</evidence>
<accession>A0ABV3XDS6</accession>
<organism evidence="2 3">
    <name type="scientific">Geodermatophilus maliterrae</name>
    <dbReference type="NCBI Taxonomy" id="3162531"/>
    <lineage>
        <taxon>Bacteria</taxon>
        <taxon>Bacillati</taxon>
        <taxon>Actinomycetota</taxon>
        <taxon>Actinomycetes</taxon>
        <taxon>Geodermatophilales</taxon>
        <taxon>Geodermatophilaceae</taxon>
        <taxon>Geodermatophilus</taxon>
    </lineage>
</organism>
<dbReference type="RefSeq" id="WP_369204408.1">
    <property type="nucleotide sequence ID" value="NZ_JBFNXQ010000013.1"/>
</dbReference>
<feature type="transmembrane region" description="Helical" evidence="1">
    <location>
        <begin position="21"/>
        <end position="46"/>
    </location>
</feature>
<name>A0ABV3XDS6_9ACTN</name>
<proteinExistence type="predicted"/>
<evidence type="ECO:0000256" key="1">
    <source>
        <dbReference type="SAM" id="Phobius"/>
    </source>
</evidence>
<dbReference type="Proteomes" id="UP001560045">
    <property type="component" value="Unassembled WGS sequence"/>
</dbReference>
<feature type="transmembrane region" description="Helical" evidence="1">
    <location>
        <begin position="313"/>
        <end position="336"/>
    </location>
</feature>
<dbReference type="EMBL" id="JBFNXQ010000013">
    <property type="protein sequence ID" value="MEX5717995.1"/>
    <property type="molecule type" value="Genomic_DNA"/>
</dbReference>
<feature type="transmembrane region" description="Helical" evidence="1">
    <location>
        <begin position="356"/>
        <end position="381"/>
    </location>
</feature>
<gene>
    <name evidence="2" type="ORF">ABQ292_06395</name>
</gene>
<feature type="transmembrane region" description="Helical" evidence="1">
    <location>
        <begin position="187"/>
        <end position="209"/>
    </location>
</feature>